<dbReference type="GO" id="GO:0016020">
    <property type="term" value="C:membrane"/>
    <property type="evidence" value="ECO:0007669"/>
    <property type="project" value="UniProtKB-SubCell"/>
</dbReference>
<dbReference type="InterPro" id="IPR010617">
    <property type="entry name" value="TMEM175-like"/>
</dbReference>
<dbReference type="EMBL" id="CP019323">
    <property type="protein sequence ID" value="APX71478.1"/>
    <property type="molecule type" value="Genomic_DNA"/>
</dbReference>
<evidence type="ECO:0000256" key="6">
    <source>
        <dbReference type="ARBA" id="ARBA00022826"/>
    </source>
</evidence>
<keyword evidence="15" id="KW-1185">Reference proteome</keyword>
<evidence type="ECO:0000256" key="8">
    <source>
        <dbReference type="ARBA" id="ARBA00022989"/>
    </source>
</evidence>
<organism evidence="14 15">
    <name type="scientific">Companilactobacillus allii</name>
    <dbReference type="NCBI Taxonomy" id="1847728"/>
    <lineage>
        <taxon>Bacteria</taxon>
        <taxon>Bacillati</taxon>
        <taxon>Bacillota</taxon>
        <taxon>Bacilli</taxon>
        <taxon>Lactobacillales</taxon>
        <taxon>Lactobacillaceae</taxon>
        <taxon>Companilactobacillus</taxon>
    </lineage>
</organism>
<keyword evidence="6" id="KW-0631">Potassium channel</keyword>
<name>A0A1P8Q0T1_9LACO</name>
<reference evidence="15" key="1">
    <citation type="submission" date="2016-12" db="EMBL/GenBank/DDBJ databases">
        <authorList>
            <person name="Jung M.Y."/>
            <person name="Lee S.H."/>
        </authorList>
    </citation>
    <scope>NUCLEOTIDE SEQUENCE [LARGE SCALE GENOMIC DNA]</scope>
    <source>
        <strain evidence="15">WiKim39</strain>
    </source>
</reference>
<comment type="subcellular location">
    <subcellularLocation>
        <location evidence="1">Membrane</location>
        <topology evidence="1">Multi-pass membrane protein</topology>
    </subcellularLocation>
</comment>
<comment type="similarity">
    <text evidence="2">Belongs to the TMEM175 family.</text>
</comment>
<keyword evidence="7" id="KW-0630">Potassium</keyword>
<evidence type="ECO:0000256" key="5">
    <source>
        <dbReference type="ARBA" id="ARBA00022692"/>
    </source>
</evidence>
<protein>
    <recommendedName>
        <fullName evidence="16">DUF1211 domain-containing membrane protein</fullName>
    </recommendedName>
</protein>
<sequence>MKKERFEAFTDAVLAIILTILTLELRLPEDNHSINALISVVPQFVTYIFTFLSISTMWINHHYLFVHVKEIDNRILWYNIILLFWVSLLPATTAWVGSDILARVPAILYAVNILLYNMSFAFLRNSVTKKVADTKSGKIINRTKNLEWISFFINFISLLITFFIPPFVFVGITINMILWSISNFKN</sequence>
<keyword evidence="3" id="KW-0813">Transport</keyword>
<evidence type="ECO:0000313" key="14">
    <source>
        <dbReference type="EMBL" id="APX71478.1"/>
    </source>
</evidence>
<evidence type="ECO:0000256" key="10">
    <source>
        <dbReference type="ARBA" id="ARBA00023136"/>
    </source>
</evidence>
<dbReference type="RefSeq" id="WP_076613982.1">
    <property type="nucleotide sequence ID" value="NZ_CP019323.1"/>
</dbReference>
<evidence type="ECO:0000256" key="12">
    <source>
        <dbReference type="ARBA" id="ARBA00034430"/>
    </source>
</evidence>
<evidence type="ECO:0000256" key="13">
    <source>
        <dbReference type="SAM" id="Phobius"/>
    </source>
</evidence>
<evidence type="ECO:0000256" key="7">
    <source>
        <dbReference type="ARBA" id="ARBA00022958"/>
    </source>
</evidence>
<evidence type="ECO:0008006" key="16">
    <source>
        <dbReference type="Google" id="ProtNLM"/>
    </source>
</evidence>
<evidence type="ECO:0000256" key="3">
    <source>
        <dbReference type="ARBA" id="ARBA00022448"/>
    </source>
</evidence>
<evidence type="ECO:0000256" key="2">
    <source>
        <dbReference type="ARBA" id="ARBA00006920"/>
    </source>
</evidence>
<dbReference type="Proteomes" id="UP000187499">
    <property type="component" value="Chromosome"/>
</dbReference>
<feature type="transmembrane region" description="Helical" evidence="13">
    <location>
        <begin position="76"/>
        <end position="95"/>
    </location>
</feature>
<feature type="transmembrane region" description="Helical" evidence="13">
    <location>
        <begin position="148"/>
        <end position="181"/>
    </location>
</feature>
<dbReference type="GO" id="GO:0015252">
    <property type="term" value="F:proton channel activity"/>
    <property type="evidence" value="ECO:0007669"/>
    <property type="project" value="InterPro"/>
</dbReference>
<gene>
    <name evidence="14" type="ORF">BTM29_02410</name>
</gene>
<dbReference type="OrthoDB" id="7626281at2"/>
<evidence type="ECO:0000256" key="4">
    <source>
        <dbReference type="ARBA" id="ARBA00022538"/>
    </source>
</evidence>
<dbReference type="Pfam" id="PF06736">
    <property type="entry name" value="TMEM175"/>
    <property type="match status" value="1"/>
</dbReference>
<keyword evidence="10 13" id="KW-0472">Membrane</keyword>
<feature type="transmembrane region" description="Helical" evidence="13">
    <location>
        <begin position="107"/>
        <end position="127"/>
    </location>
</feature>
<keyword evidence="8 13" id="KW-1133">Transmembrane helix</keyword>
<dbReference type="GO" id="GO:0005267">
    <property type="term" value="F:potassium channel activity"/>
    <property type="evidence" value="ECO:0007669"/>
    <property type="project" value="UniProtKB-KW"/>
</dbReference>
<dbReference type="KEGG" id="lalw:BTM29_02410"/>
<keyword evidence="5 13" id="KW-0812">Transmembrane</keyword>
<evidence type="ECO:0000313" key="15">
    <source>
        <dbReference type="Proteomes" id="UP000187499"/>
    </source>
</evidence>
<evidence type="ECO:0000256" key="1">
    <source>
        <dbReference type="ARBA" id="ARBA00004141"/>
    </source>
</evidence>
<evidence type="ECO:0000256" key="11">
    <source>
        <dbReference type="ARBA" id="ARBA00023303"/>
    </source>
</evidence>
<dbReference type="AlphaFoldDB" id="A0A1P8Q0T1"/>
<proteinExistence type="inferred from homology"/>
<feature type="transmembrane region" description="Helical" evidence="13">
    <location>
        <begin position="44"/>
        <end position="64"/>
    </location>
</feature>
<keyword evidence="4" id="KW-0633">Potassium transport</keyword>
<keyword evidence="9" id="KW-0406">Ion transport</keyword>
<keyword evidence="11" id="KW-0407">Ion channel</keyword>
<evidence type="ECO:0000256" key="9">
    <source>
        <dbReference type="ARBA" id="ARBA00023065"/>
    </source>
</evidence>
<accession>A0A1P8Q0T1</accession>
<comment type="catalytic activity">
    <reaction evidence="12">
        <text>K(+)(in) = K(+)(out)</text>
        <dbReference type="Rhea" id="RHEA:29463"/>
        <dbReference type="ChEBI" id="CHEBI:29103"/>
    </reaction>
</comment>